<dbReference type="GO" id="GO:0005737">
    <property type="term" value="C:cytoplasm"/>
    <property type="evidence" value="ECO:0007669"/>
    <property type="project" value="TreeGrafter"/>
</dbReference>
<dbReference type="InterPro" id="IPR011761">
    <property type="entry name" value="ATP-grasp"/>
</dbReference>
<dbReference type="PROSITE" id="PS50975">
    <property type="entry name" value="ATP_GRASP"/>
    <property type="match status" value="1"/>
</dbReference>
<reference evidence="3 4" key="1">
    <citation type="journal article" date="2015" name="Nature">
        <title>rRNA introns, odd ribosomes, and small enigmatic genomes across a large radiation of phyla.</title>
        <authorList>
            <person name="Brown C.T."/>
            <person name="Hug L.A."/>
            <person name="Thomas B.C."/>
            <person name="Sharon I."/>
            <person name="Castelle C.J."/>
            <person name="Singh A."/>
            <person name="Wilkins M.J."/>
            <person name="Williams K.H."/>
            <person name="Banfield J.F."/>
        </authorList>
    </citation>
    <scope>NUCLEOTIDE SEQUENCE [LARGE SCALE GENOMIC DNA]</scope>
</reference>
<dbReference type="Proteomes" id="UP000034081">
    <property type="component" value="Unassembled WGS sequence"/>
</dbReference>
<proteinExistence type="predicted"/>
<dbReference type="SUPFAM" id="SSF56059">
    <property type="entry name" value="Glutathione synthetase ATP-binding domain-like"/>
    <property type="match status" value="1"/>
</dbReference>
<dbReference type="PANTHER" id="PTHR21621">
    <property type="entry name" value="RIBOSOMAL PROTEIN S6 MODIFICATION PROTEIN"/>
    <property type="match status" value="1"/>
</dbReference>
<keyword evidence="1" id="KW-0547">Nucleotide-binding</keyword>
<dbReference type="InterPro" id="IPR013651">
    <property type="entry name" value="ATP-grasp_RimK-type"/>
</dbReference>
<dbReference type="Gene3D" id="3.30.470.20">
    <property type="entry name" value="ATP-grasp fold, B domain"/>
    <property type="match status" value="1"/>
</dbReference>
<dbReference type="GO" id="GO:0005524">
    <property type="term" value="F:ATP binding"/>
    <property type="evidence" value="ECO:0007669"/>
    <property type="project" value="UniProtKB-UniRule"/>
</dbReference>
<name>A0A0G0NHI2_9BACT</name>
<evidence type="ECO:0000313" key="4">
    <source>
        <dbReference type="Proteomes" id="UP000034081"/>
    </source>
</evidence>
<dbReference type="STRING" id="1618570.UT08_C0007G0027"/>
<gene>
    <name evidence="3" type="ORF">UT08_C0007G0027</name>
</gene>
<evidence type="ECO:0000259" key="2">
    <source>
        <dbReference type="PROSITE" id="PS50975"/>
    </source>
</evidence>
<dbReference type="AlphaFoldDB" id="A0A0G0NHI2"/>
<comment type="caution">
    <text evidence="3">The sequence shown here is derived from an EMBL/GenBank/DDBJ whole genome shotgun (WGS) entry which is preliminary data.</text>
</comment>
<sequence length="304" mass="34163">MLNKILILTGGPVKKLEAFIKPADELGLNVTLASFYDLEFENKKDSNEFKLTVQGKDLVNFDLIYIRMVGKRLEDATMVVNYAKDKKIKIVDKAYEDSLFIPSTISKAMEMKKLIEAGIPLPETYFGSLYLIKEKVAKILGFPFVLKSTSGKKARDAWLVDDNETLDFLVSQLREREKMGDRFFGQKLIKATQRIRALVVGEKVIGAITRPTKWRKSYTKGIVADVEAKKEVLISVAQKYSDIAIKASNAADLDVAGIDILEEDKTGKLYVIEANAAPSWNLIKKDCGIDVEKEILKYITPGVW</sequence>
<evidence type="ECO:0000313" key="3">
    <source>
        <dbReference type="EMBL" id="KKQ85354.1"/>
    </source>
</evidence>
<dbReference type="EMBL" id="LBVL01000007">
    <property type="protein sequence ID" value="KKQ85354.1"/>
    <property type="molecule type" value="Genomic_DNA"/>
</dbReference>
<feature type="domain" description="ATP-grasp" evidence="2">
    <location>
        <begin position="111"/>
        <end position="300"/>
    </location>
</feature>
<dbReference type="GO" id="GO:0009432">
    <property type="term" value="P:SOS response"/>
    <property type="evidence" value="ECO:0007669"/>
    <property type="project" value="TreeGrafter"/>
</dbReference>
<organism evidence="3 4">
    <name type="scientific">Candidatus Woesebacteria bacterium GW2011_GWB1_38_8</name>
    <dbReference type="NCBI Taxonomy" id="1618570"/>
    <lineage>
        <taxon>Bacteria</taxon>
        <taxon>Candidatus Woeseibacteriota</taxon>
    </lineage>
</organism>
<dbReference type="PANTHER" id="PTHR21621:SF0">
    <property type="entry name" value="BETA-CITRYLGLUTAMATE SYNTHASE B-RELATED"/>
    <property type="match status" value="1"/>
</dbReference>
<dbReference type="GO" id="GO:0046872">
    <property type="term" value="F:metal ion binding"/>
    <property type="evidence" value="ECO:0007669"/>
    <property type="project" value="InterPro"/>
</dbReference>
<dbReference type="Pfam" id="PF08443">
    <property type="entry name" value="RimK"/>
    <property type="match status" value="1"/>
</dbReference>
<accession>A0A0G0NHI2</accession>
<protein>
    <submittedName>
        <fullName evidence="3">Putative ribosomal protein S6 modification protein</fullName>
    </submittedName>
</protein>
<evidence type="ECO:0000256" key="1">
    <source>
        <dbReference type="PROSITE-ProRule" id="PRU00409"/>
    </source>
</evidence>
<dbReference type="GO" id="GO:0018169">
    <property type="term" value="F:ribosomal S6-glutamic acid ligase activity"/>
    <property type="evidence" value="ECO:0007669"/>
    <property type="project" value="TreeGrafter"/>
</dbReference>
<keyword evidence="1" id="KW-0067">ATP-binding</keyword>